<feature type="domain" description="Glucose-methanol-choline oxidoreductase N-terminal" evidence="4">
    <location>
        <begin position="252"/>
        <end position="266"/>
    </location>
</feature>
<keyword evidence="2" id="KW-0274">FAD</keyword>
<evidence type="ECO:0000313" key="6">
    <source>
        <dbReference type="RefSeq" id="XP_022240950.1"/>
    </source>
</evidence>
<dbReference type="PANTHER" id="PTHR11552">
    <property type="entry name" value="GLUCOSE-METHANOL-CHOLINE GMC OXIDOREDUCTASE"/>
    <property type="match status" value="1"/>
</dbReference>
<dbReference type="PROSITE" id="PS00624">
    <property type="entry name" value="GMC_OXRED_2"/>
    <property type="match status" value="1"/>
</dbReference>
<dbReference type="InterPro" id="IPR000172">
    <property type="entry name" value="GMC_OxRdtase_N"/>
</dbReference>
<dbReference type="SUPFAM" id="SSF54373">
    <property type="entry name" value="FAD-linked reductases, C-terminal domain"/>
    <property type="match status" value="1"/>
</dbReference>
<dbReference type="Gene3D" id="3.30.560.10">
    <property type="entry name" value="Glucose Oxidase, domain 3"/>
    <property type="match status" value="1"/>
</dbReference>
<organism evidence="5 6">
    <name type="scientific">Limulus polyphemus</name>
    <name type="common">Atlantic horseshoe crab</name>
    <dbReference type="NCBI Taxonomy" id="6850"/>
    <lineage>
        <taxon>Eukaryota</taxon>
        <taxon>Metazoa</taxon>
        <taxon>Ecdysozoa</taxon>
        <taxon>Arthropoda</taxon>
        <taxon>Chelicerata</taxon>
        <taxon>Merostomata</taxon>
        <taxon>Xiphosura</taxon>
        <taxon>Limulidae</taxon>
        <taxon>Limulus</taxon>
    </lineage>
</organism>
<sequence length="563" mass="62029">LVGAGSAGSVMANRLSEDPGTRVLILEAGGQENVVSDIPLAAAMIQQTPLDWSYQTEPQKAAGFGLINRRVRWPRGKVLGGSSVLNYMLYVRGNRRDYDRWEREHGAYGWSWKDVFPYFLKAEDNRDPPLANNGFHGRGGYLTVSTPPHVMPLAHAFVEGGKFLGYSNVDYNGPQQSGFAIPQGTIRRGARCSTSKAYLRTSSGRPNLDVVIFAFVTKIIFDENLRARAVTYDKFGMQHTVFARKEIILSAGTVNSPQLLMLSGIGPRKYLEKLGIPVLVDLPVGKNLQDHIYPGALSYVVDQPVTAYLPRAFTLPNIIRYFAKGEGPLTLLGAVEGLGFIKTKFANITDDYPDIEIHFLSGSVIADVGNSFRSNQGLTDELWEKVYARYLGQDTFSLFPVLLRPESRGFIKLRSSNPYDAPIIDPCYLTKEKDVLTIVDAMKKCLALAQTPPFKRFGTRLISDVIPGCETYKPWSDEYLACSARTLSYTIYHPVGTCKMGDPRDPSTVVDPQLRVKGVAGLRVVDGSVMPAIVSGNTNAPIIMIAEKAADMIRGINTVPIIH</sequence>
<evidence type="ECO:0000313" key="5">
    <source>
        <dbReference type="Proteomes" id="UP000694941"/>
    </source>
</evidence>
<feature type="domain" description="Glucose-methanol-choline oxidoreductase N-terminal" evidence="3">
    <location>
        <begin position="76"/>
        <end position="99"/>
    </location>
</feature>
<dbReference type="GeneID" id="106458886"/>
<dbReference type="Pfam" id="PF00732">
    <property type="entry name" value="GMC_oxred_N"/>
    <property type="match status" value="1"/>
</dbReference>
<evidence type="ECO:0000259" key="3">
    <source>
        <dbReference type="PROSITE" id="PS00623"/>
    </source>
</evidence>
<comment type="similarity">
    <text evidence="1 2">Belongs to the GMC oxidoreductase family.</text>
</comment>
<dbReference type="InterPro" id="IPR036188">
    <property type="entry name" value="FAD/NAD-bd_sf"/>
</dbReference>
<feature type="non-terminal residue" evidence="6">
    <location>
        <position position="1"/>
    </location>
</feature>
<reference evidence="6" key="1">
    <citation type="submission" date="2025-08" db="UniProtKB">
        <authorList>
            <consortium name="RefSeq"/>
        </authorList>
    </citation>
    <scope>IDENTIFICATION</scope>
    <source>
        <tissue evidence="6">Muscle</tissue>
    </source>
</reference>
<gene>
    <name evidence="6" type="primary">LOC106458886</name>
</gene>
<dbReference type="RefSeq" id="XP_022240950.1">
    <property type="nucleotide sequence ID" value="XM_022385242.1"/>
</dbReference>
<evidence type="ECO:0000256" key="2">
    <source>
        <dbReference type="RuleBase" id="RU003968"/>
    </source>
</evidence>
<accession>A0ABM1SBE5</accession>
<dbReference type="InterPro" id="IPR012132">
    <property type="entry name" value="GMC_OxRdtase"/>
</dbReference>
<protein>
    <submittedName>
        <fullName evidence="6">Glucose dehydrogenase [FAD, quinone]-like</fullName>
    </submittedName>
</protein>
<dbReference type="Gene3D" id="3.50.50.60">
    <property type="entry name" value="FAD/NAD(P)-binding domain"/>
    <property type="match status" value="1"/>
</dbReference>
<dbReference type="SUPFAM" id="SSF51905">
    <property type="entry name" value="FAD/NAD(P)-binding domain"/>
    <property type="match status" value="1"/>
</dbReference>
<dbReference type="PIRSF" id="PIRSF000137">
    <property type="entry name" value="Alcohol_oxidase"/>
    <property type="match status" value="1"/>
</dbReference>
<proteinExistence type="inferred from homology"/>
<keyword evidence="2" id="KW-0285">Flavoprotein</keyword>
<evidence type="ECO:0000259" key="4">
    <source>
        <dbReference type="PROSITE" id="PS00624"/>
    </source>
</evidence>
<evidence type="ECO:0000256" key="1">
    <source>
        <dbReference type="ARBA" id="ARBA00010790"/>
    </source>
</evidence>
<dbReference type="PANTHER" id="PTHR11552:SF227">
    <property type="entry name" value="GLUCOSE DEHYDROGENASE [FAD, QUINONE]-LIKE PROTEIN"/>
    <property type="match status" value="1"/>
</dbReference>
<dbReference type="Pfam" id="PF05199">
    <property type="entry name" value="GMC_oxred_C"/>
    <property type="match status" value="1"/>
</dbReference>
<keyword evidence="5" id="KW-1185">Reference proteome</keyword>
<dbReference type="PROSITE" id="PS00623">
    <property type="entry name" value="GMC_OXRED_1"/>
    <property type="match status" value="1"/>
</dbReference>
<name>A0ABM1SBE5_LIMPO</name>
<dbReference type="InterPro" id="IPR007867">
    <property type="entry name" value="GMC_OxRtase_C"/>
</dbReference>
<dbReference type="Proteomes" id="UP000694941">
    <property type="component" value="Unplaced"/>
</dbReference>